<organism evidence="2">
    <name type="scientific">Streptococcus sp. CP1998</name>
    <dbReference type="NCBI Taxonomy" id="3238303"/>
    <lineage>
        <taxon>Bacteria</taxon>
        <taxon>Bacillati</taxon>
        <taxon>Bacillota</taxon>
        <taxon>Bacilli</taxon>
        <taxon>Lactobacillales</taxon>
        <taxon>Streptococcaceae</taxon>
        <taxon>Streptococcus</taxon>
    </lineage>
</organism>
<evidence type="ECO:0000259" key="1">
    <source>
        <dbReference type="Pfam" id="PF04326"/>
    </source>
</evidence>
<proteinExistence type="predicted"/>
<dbReference type="Pfam" id="PF04326">
    <property type="entry name" value="SLFN_AlbA_2"/>
    <property type="match status" value="1"/>
</dbReference>
<dbReference type="InterPro" id="IPR007421">
    <property type="entry name" value="Schlafen_AlbA_2_dom"/>
</dbReference>
<dbReference type="AlphaFoldDB" id="A0AB39LFH4"/>
<gene>
    <name evidence="2" type="ORF">AB4X21_03640</name>
</gene>
<dbReference type="RefSeq" id="WP_369088194.1">
    <property type="nucleotide sequence ID" value="NZ_CP163380.1"/>
</dbReference>
<evidence type="ECO:0000313" key="2">
    <source>
        <dbReference type="EMBL" id="XDP50470.1"/>
    </source>
</evidence>
<protein>
    <submittedName>
        <fullName evidence="2">Helix-turn-helix domain-containing protein</fullName>
    </submittedName>
</protein>
<sequence>MLTNDQLDEIVRELFYLGVEGEYWDFKEKPYFFEGQSKEEKNKKKNDLLHDIICMANNLSNRDAYIIMGIQDKPVKITGVKQFSNKWTQENYQDFLQNLTWAGDMIPTVEFRTINNGDLDVLIIKKSNRVPYYITKSYGKVRENRIYVRKGSKNTAINSQAEIGDIEKLFEFRFGLTPFPKERVINYITDHDHWIEMKGNYETRSWYYEKFPEYTMELVDDPQNDELKAPVYALIHPNARTTWQILRLKYHQTILLEFSSHYIDEYRGISVQPKYNFLKLFDRINDIKFPSMYYYYLSNSVEIELMYLLKELMQQDGEAWRRHLSLIPVFYDDEERNVIEEYIEENKSDILEKIKKESEKVCLDYNYEGNEQHSKWDKEEIAVTKVVKNILNEYREKKVYEKTK</sequence>
<feature type="domain" description="Schlafen AlbA-2" evidence="1">
    <location>
        <begin position="20"/>
        <end position="157"/>
    </location>
</feature>
<accession>A0AB39LFH4</accession>
<reference evidence="2" key="1">
    <citation type="submission" date="2024-07" db="EMBL/GenBank/DDBJ databases">
        <authorList>
            <person name="Li G."/>
        </authorList>
    </citation>
    <scope>NUCLEOTIDE SEQUENCE</scope>
    <source>
        <strain evidence="2">CP1998</strain>
    </source>
</reference>
<dbReference type="EMBL" id="CP163380">
    <property type="protein sequence ID" value="XDP50470.1"/>
    <property type="molecule type" value="Genomic_DNA"/>
</dbReference>
<dbReference type="InterPro" id="IPR038461">
    <property type="entry name" value="Schlafen_AlbA_2_dom_sf"/>
</dbReference>
<name>A0AB39LFH4_9STRE</name>
<dbReference type="Gene3D" id="3.30.950.30">
    <property type="entry name" value="Schlafen, AAA domain"/>
    <property type="match status" value="1"/>
</dbReference>